<sequence>MHHVHGYRGHDARNNLHYLSSSTSSCIYPAAAACVRLDVAAGRQAFCLEHSDDILSIAVDESRDGVQLVATGEVGKSPLINVFDALKTPMETVLSLKGFHTRGVSHLAFAADGGTLFSVGLDDDHSIAVYGIKSGKGGKLLFSSKGNKQK</sequence>
<evidence type="ECO:0000256" key="2">
    <source>
        <dbReference type="ARBA" id="ARBA00022737"/>
    </source>
</evidence>
<evidence type="ECO:0000256" key="1">
    <source>
        <dbReference type="ARBA" id="ARBA00022574"/>
    </source>
</evidence>
<dbReference type="InterPro" id="IPR050630">
    <property type="entry name" value="WD_repeat_EMAP"/>
</dbReference>
<evidence type="ECO:0000313" key="3">
    <source>
        <dbReference type="EMBL" id="GMI49906.1"/>
    </source>
</evidence>
<dbReference type="Gene3D" id="2.130.10.10">
    <property type="entry name" value="YVTN repeat-like/Quinoprotein amine dehydrogenase"/>
    <property type="match status" value="1"/>
</dbReference>
<evidence type="ECO:0000313" key="4">
    <source>
        <dbReference type="Proteomes" id="UP001165060"/>
    </source>
</evidence>
<comment type="caution">
    <text evidence="3">The sequence shown here is derived from an EMBL/GenBank/DDBJ whole genome shotgun (WGS) entry which is preliminary data.</text>
</comment>
<dbReference type="EMBL" id="BRYB01006863">
    <property type="protein sequence ID" value="GMI49906.1"/>
    <property type="molecule type" value="Genomic_DNA"/>
</dbReference>
<dbReference type="PANTHER" id="PTHR13720">
    <property type="entry name" value="WD-40 REPEAT PROTEIN"/>
    <property type="match status" value="1"/>
</dbReference>
<dbReference type="Pfam" id="PF03451">
    <property type="entry name" value="HELP"/>
    <property type="match status" value="1"/>
</dbReference>
<dbReference type="InterPro" id="IPR005108">
    <property type="entry name" value="HELP"/>
</dbReference>
<dbReference type="Proteomes" id="UP001165060">
    <property type="component" value="Unassembled WGS sequence"/>
</dbReference>
<accession>A0ABQ6N9E5</accession>
<gene>
    <name evidence="3" type="ORF">TeGR_g12879</name>
</gene>
<keyword evidence="2" id="KW-0677">Repeat</keyword>
<reference evidence="3 4" key="1">
    <citation type="journal article" date="2023" name="Commun. Biol.">
        <title>Genome analysis of Parmales, the sister group of diatoms, reveals the evolutionary specialization of diatoms from phago-mixotrophs to photoautotrophs.</title>
        <authorList>
            <person name="Ban H."/>
            <person name="Sato S."/>
            <person name="Yoshikawa S."/>
            <person name="Yamada K."/>
            <person name="Nakamura Y."/>
            <person name="Ichinomiya M."/>
            <person name="Sato N."/>
            <person name="Blanc-Mathieu R."/>
            <person name="Endo H."/>
            <person name="Kuwata A."/>
            <person name="Ogata H."/>
        </authorList>
    </citation>
    <scope>NUCLEOTIDE SEQUENCE [LARGE SCALE GENOMIC DNA]</scope>
</reference>
<organism evidence="3 4">
    <name type="scientific">Tetraparma gracilis</name>
    <dbReference type="NCBI Taxonomy" id="2962635"/>
    <lineage>
        <taxon>Eukaryota</taxon>
        <taxon>Sar</taxon>
        <taxon>Stramenopiles</taxon>
        <taxon>Ochrophyta</taxon>
        <taxon>Bolidophyceae</taxon>
        <taxon>Parmales</taxon>
        <taxon>Triparmaceae</taxon>
        <taxon>Tetraparma</taxon>
    </lineage>
</organism>
<keyword evidence="4" id="KW-1185">Reference proteome</keyword>
<proteinExistence type="predicted"/>
<name>A0ABQ6N9E5_9STRA</name>
<dbReference type="InterPro" id="IPR036322">
    <property type="entry name" value="WD40_repeat_dom_sf"/>
</dbReference>
<dbReference type="InterPro" id="IPR015943">
    <property type="entry name" value="WD40/YVTN_repeat-like_dom_sf"/>
</dbReference>
<protein>
    <submittedName>
        <fullName evidence="3">Uncharacterized protein</fullName>
    </submittedName>
</protein>
<dbReference type="PANTHER" id="PTHR13720:SF33">
    <property type="entry name" value="HELP DOMAIN-CONTAINING PROTEIN"/>
    <property type="match status" value="1"/>
</dbReference>
<feature type="non-terminal residue" evidence="3">
    <location>
        <position position="150"/>
    </location>
</feature>
<dbReference type="SUPFAM" id="SSF50978">
    <property type="entry name" value="WD40 repeat-like"/>
    <property type="match status" value="1"/>
</dbReference>
<keyword evidence="1" id="KW-0853">WD repeat</keyword>